<name>A0A918T7S6_9ACTN</name>
<keyword evidence="4" id="KW-1185">Reference proteome</keyword>
<evidence type="ECO:0000259" key="2">
    <source>
        <dbReference type="PROSITE" id="PS50104"/>
    </source>
</evidence>
<gene>
    <name evidence="3" type="ORF">GCM10010305_56680</name>
</gene>
<feature type="region of interest" description="Disordered" evidence="1">
    <location>
        <begin position="233"/>
        <end position="260"/>
    </location>
</feature>
<dbReference type="AlphaFoldDB" id="A0A918T7S6"/>
<dbReference type="PROSITE" id="PS50104">
    <property type="entry name" value="TIR"/>
    <property type="match status" value="1"/>
</dbReference>
<proteinExistence type="predicted"/>
<evidence type="ECO:0000313" key="4">
    <source>
        <dbReference type="Proteomes" id="UP000644020"/>
    </source>
</evidence>
<organism evidence="3 4">
    <name type="scientific">Streptomyces termitum</name>
    <dbReference type="NCBI Taxonomy" id="67368"/>
    <lineage>
        <taxon>Bacteria</taxon>
        <taxon>Bacillati</taxon>
        <taxon>Actinomycetota</taxon>
        <taxon>Actinomycetes</taxon>
        <taxon>Kitasatosporales</taxon>
        <taxon>Streptomycetaceae</taxon>
        <taxon>Streptomyces</taxon>
    </lineage>
</organism>
<dbReference type="EMBL" id="BMUL01000020">
    <property type="protein sequence ID" value="GHB06112.1"/>
    <property type="molecule type" value="Genomic_DNA"/>
</dbReference>
<dbReference type="GO" id="GO:0007165">
    <property type="term" value="P:signal transduction"/>
    <property type="evidence" value="ECO:0007669"/>
    <property type="project" value="InterPro"/>
</dbReference>
<dbReference type="Proteomes" id="UP000644020">
    <property type="component" value="Unassembled WGS sequence"/>
</dbReference>
<evidence type="ECO:0000313" key="3">
    <source>
        <dbReference type="EMBL" id="GHB06112.1"/>
    </source>
</evidence>
<comment type="caution">
    <text evidence="3">The sequence shown here is derived from an EMBL/GenBank/DDBJ whole genome shotgun (WGS) entry which is preliminary data.</text>
</comment>
<dbReference type="RefSeq" id="WP_189982552.1">
    <property type="nucleotide sequence ID" value="NZ_BMUL01000020.1"/>
</dbReference>
<protein>
    <recommendedName>
        <fullName evidence="2">TIR domain-containing protein</fullName>
    </recommendedName>
</protein>
<reference evidence="3" key="1">
    <citation type="journal article" date="2014" name="Int. J. Syst. Evol. Microbiol.">
        <title>Complete genome sequence of Corynebacterium casei LMG S-19264T (=DSM 44701T), isolated from a smear-ripened cheese.</title>
        <authorList>
            <consortium name="US DOE Joint Genome Institute (JGI-PGF)"/>
            <person name="Walter F."/>
            <person name="Albersmeier A."/>
            <person name="Kalinowski J."/>
            <person name="Ruckert C."/>
        </authorList>
    </citation>
    <scope>NUCLEOTIDE SEQUENCE</scope>
    <source>
        <strain evidence="3">JCM 4518</strain>
    </source>
</reference>
<feature type="domain" description="TIR" evidence="2">
    <location>
        <begin position="1"/>
        <end position="140"/>
    </location>
</feature>
<feature type="compositionally biased region" description="Basic and acidic residues" evidence="1">
    <location>
        <begin position="249"/>
        <end position="260"/>
    </location>
</feature>
<evidence type="ECO:0000256" key="1">
    <source>
        <dbReference type="SAM" id="MobiDB-lite"/>
    </source>
</evidence>
<dbReference type="InterPro" id="IPR000157">
    <property type="entry name" value="TIR_dom"/>
</dbReference>
<dbReference type="InterPro" id="IPR035897">
    <property type="entry name" value="Toll_tir_struct_dom_sf"/>
</dbReference>
<dbReference type="Gene3D" id="3.40.50.10140">
    <property type="entry name" value="Toll/interleukin-1 receptor homology (TIR) domain"/>
    <property type="match status" value="1"/>
</dbReference>
<feature type="region of interest" description="Disordered" evidence="1">
    <location>
        <begin position="161"/>
        <end position="196"/>
    </location>
</feature>
<reference evidence="3" key="2">
    <citation type="submission" date="2020-09" db="EMBL/GenBank/DDBJ databases">
        <authorList>
            <person name="Sun Q."/>
            <person name="Ohkuma M."/>
        </authorList>
    </citation>
    <scope>NUCLEOTIDE SEQUENCE</scope>
    <source>
        <strain evidence="3">JCM 4518</strain>
    </source>
</reference>
<accession>A0A918T7S6</accession>
<sequence>MNQIFVNYRTGDGEETATLVDRELSRVFGEDNVFRASKSIVPGSRFPQELLTAVRRSQVLVAVIGPGWTKSWRGEAEPGEGPEDWTRREIHEALETGAVVVPLLVGGVEPLRAEDLPAEIKDLAECQYRRLDHRNAAADLKRLVDDLVRLLPDLAASARRNGYEPAGEEARTRNTGADKGTVVKHRQRGGIGNVNGDFSGTFVSEPQGPVHTGSGHLYHAREQHLGDSFTSAGGTLNHVADNHGTLDQGDDRSGHPDGRR</sequence>
<dbReference type="SUPFAM" id="SSF52200">
    <property type="entry name" value="Toll/Interleukin receptor TIR domain"/>
    <property type="match status" value="1"/>
</dbReference>
<dbReference type="Pfam" id="PF13676">
    <property type="entry name" value="TIR_2"/>
    <property type="match status" value="1"/>
</dbReference>